<evidence type="ECO:0000256" key="1">
    <source>
        <dbReference type="SAM" id="MobiDB-lite"/>
    </source>
</evidence>
<name>A0A8X7ZXN8_POPTO</name>
<dbReference type="EMBL" id="JAAWWB010000008">
    <property type="protein sequence ID" value="KAG6777914.1"/>
    <property type="molecule type" value="Genomic_DNA"/>
</dbReference>
<accession>A0A8X7ZXN8</accession>
<dbReference type="AlphaFoldDB" id="A0A8X7ZXN8"/>
<evidence type="ECO:0000313" key="2">
    <source>
        <dbReference type="EMBL" id="KAG6777914.1"/>
    </source>
</evidence>
<sequence>METVKIMGEGEEVKTKSEAQVEIQESGERAVEEKQSLKSGKEGSKKGSSSIDHDGGSSSASAGTKNDYAIRWKLKFFDKLQAVSSSLGISGCGATYVLAQDSKKSPLAKKI</sequence>
<gene>
    <name evidence="2" type="ORF">POTOM_017756</name>
</gene>
<feature type="compositionally biased region" description="Basic and acidic residues" evidence="1">
    <location>
        <begin position="26"/>
        <end position="55"/>
    </location>
</feature>
<proteinExistence type="predicted"/>
<comment type="caution">
    <text evidence="2">The sequence shown here is derived from an EMBL/GenBank/DDBJ whole genome shotgun (WGS) entry which is preliminary data.</text>
</comment>
<reference evidence="2" key="1">
    <citation type="journal article" date="2020" name="bioRxiv">
        <title>Hybrid origin of Populus tomentosa Carr. identified through genome sequencing and phylogenomic analysis.</title>
        <authorList>
            <person name="An X."/>
            <person name="Gao K."/>
            <person name="Chen Z."/>
            <person name="Li J."/>
            <person name="Yang X."/>
            <person name="Yang X."/>
            <person name="Zhou J."/>
            <person name="Guo T."/>
            <person name="Zhao T."/>
            <person name="Huang S."/>
            <person name="Miao D."/>
            <person name="Khan W.U."/>
            <person name="Rao P."/>
            <person name="Ye M."/>
            <person name="Lei B."/>
            <person name="Liao W."/>
            <person name="Wang J."/>
            <person name="Ji L."/>
            <person name="Li Y."/>
            <person name="Guo B."/>
            <person name="Mustafa N.S."/>
            <person name="Li S."/>
            <person name="Yun Q."/>
            <person name="Keller S.R."/>
            <person name="Mao J."/>
            <person name="Zhang R."/>
            <person name="Strauss S.H."/>
        </authorList>
    </citation>
    <scope>NUCLEOTIDE SEQUENCE</scope>
    <source>
        <strain evidence="2">GM15</strain>
        <tissue evidence="2">Leaf</tissue>
    </source>
</reference>
<protein>
    <submittedName>
        <fullName evidence="2">Uncharacterized protein</fullName>
    </submittedName>
</protein>
<keyword evidence="3" id="KW-1185">Reference proteome</keyword>
<feature type="region of interest" description="Disordered" evidence="1">
    <location>
        <begin position="1"/>
        <end position="63"/>
    </location>
</feature>
<organism evidence="2 3">
    <name type="scientific">Populus tomentosa</name>
    <name type="common">Chinese white poplar</name>
    <dbReference type="NCBI Taxonomy" id="118781"/>
    <lineage>
        <taxon>Eukaryota</taxon>
        <taxon>Viridiplantae</taxon>
        <taxon>Streptophyta</taxon>
        <taxon>Embryophyta</taxon>
        <taxon>Tracheophyta</taxon>
        <taxon>Spermatophyta</taxon>
        <taxon>Magnoliopsida</taxon>
        <taxon>eudicotyledons</taxon>
        <taxon>Gunneridae</taxon>
        <taxon>Pentapetalae</taxon>
        <taxon>rosids</taxon>
        <taxon>fabids</taxon>
        <taxon>Malpighiales</taxon>
        <taxon>Salicaceae</taxon>
        <taxon>Saliceae</taxon>
        <taxon>Populus</taxon>
    </lineage>
</organism>
<dbReference type="Proteomes" id="UP000886885">
    <property type="component" value="Chromosome 4D"/>
</dbReference>
<evidence type="ECO:0000313" key="3">
    <source>
        <dbReference type="Proteomes" id="UP000886885"/>
    </source>
</evidence>